<protein>
    <submittedName>
        <fullName evidence="5">RING-type domain-containing protein</fullName>
    </submittedName>
</protein>
<dbReference type="InterPro" id="IPR001841">
    <property type="entry name" value="Znf_RING"/>
</dbReference>
<name>A0A6G0W1Q7_APHCR</name>
<gene>
    <name evidence="5" type="ORF">FWK35_00031079</name>
</gene>
<dbReference type="InterPro" id="IPR013083">
    <property type="entry name" value="Znf_RING/FYVE/PHD"/>
</dbReference>
<dbReference type="GO" id="GO:0008270">
    <property type="term" value="F:zinc ion binding"/>
    <property type="evidence" value="ECO:0007669"/>
    <property type="project" value="UniProtKB-KW"/>
</dbReference>
<comment type="caution">
    <text evidence="5">The sequence shown here is derived from an EMBL/GenBank/DDBJ whole genome shotgun (WGS) entry which is preliminary data.</text>
</comment>
<evidence type="ECO:0000259" key="4">
    <source>
        <dbReference type="PROSITE" id="PS50089"/>
    </source>
</evidence>
<feature type="domain" description="RING-type" evidence="4">
    <location>
        <begin position="262"/>
        <end position="308"/>
    </location>
</feature>
<dbReference type="Pfam" id="PF13920">
    <property type="entry name" value="zf-C3HC4_3"/>
    <property type="match status" value="1"/>
</dbReference>
<keyword evidence="1 3" id="KW-0479">Metal-binding</keyword>
<evidence type="ECO:0000313" key="6">
    <source>
        <dbReference type="Proteomes" id="UP000478052"/>
    </source>
</evidence>
<dbReference type="PROSITE" id="PS50089">
    <property type="entry name" value="ZF_RING_2"/>
    <property type="match status" value="1"/>
</dbReference>
<feature type="non-terminal residue" evidence="5">
    <location>
        <position position="318"/>
    </location>
</feature>
<keyword evidence="6" id="KW-1185">Reference proteome</keyword>
<feature type="non-terminal residue" evidence="5">
    <location>
        <position position="1"/>
    </location>
</feature>
<evidence type="ECO:0000313" key="5">
    <source>
        <dbReference type="EMBL" id="KAF0719736.1"/>
    </source>
</evidence>
<dbReference type="EMBL" id="VUJU01009519">
    <property type="protein sequence ID" value="KAF0719736.1"/>
    <property type="molecule type" value="Genomic_DNA"/>
</dbReference>
<evidence type="ECO:0000256" key="2">
    <source>
        <dbReference type="ARBA" id="ARBA00022833"/>
    </source>
</evidence>
<sequence length="318" mass="36270">TNVKVKIHPPELFASTSNAYNDENVSISIVDKVPGWSPRKPGLNIKSNMCRIPVHKPRSLNFGQSQTDFDSFLSCNYKRVNSDILSVSDTVWRTNNVLEVSHRHLQMHVGNRPHPEPWMFLNGLITYSRGVLVDYDVTTDGGSVREPQRQVWIDQQRKLDLALRLFTEGRYPVAKFLICARHSTPAFSVLRPEHQAIPIVPTAVLPQAPPIQAPLPINQIFDNITPNHSDKDDDSNERSVVLTIIYLKREDLTIVPKVEEKCYICLNLPPTVVAYPCSHQGLCKSCHESYITMPPNVHRPYYRYPLCRSAIDIYYSLQ</sequence>
<accession>A0A6G0W1Q7</accession>
<dbReference type="Gene3D" id="3.30.40.10">
    <property type="entry name" value="Zinc/RING finger domain, C3HC4 (zinc finger)"/>
    <property type="match status" value="1"/>
</dbReference>
<keyword evidence="2" id="KW-0862">Zinc</keyword>
<reference evidence="5 6" key="1">
    <citation type="submission" date="2019-08" db="EMBL/GenBank/DDBJ databases">
        <title>Whole genome of Aphis craccivora.</title>
        <authorList>
            <person name="Voronova N.V."/>
            <person name="Shulinski R.S."/>
            <person name="Bandarenka Y.V."/>
            <person name="Zhorov D.G."/>
            <person name="Warner D."/>
        </authorList>
    </citation>
    <scope>NUCLEOTIDE SEQUENCE [LARGE SCALE GENOMIC DNA]</scope>
    <source>
        <strain evidence="5">180601</strain>
        <tissue evidence="5">Whole Body</tissue>
    </source>
</reference>
<evidence type="ECO:0000256" key="1">
    <source>
        <dbReference type="ARBA" id="ARBA00022771"/>
    </source>
</evidence>
<dbReference type="SUPFAM" id="SSF57850">
    <property type="entry name" value="RING/U-box"/>
    <property type="match status" value="1"/>
</dbReference>
<dbReference type="Proteomes" id="UP000478052">
    <property type="component" value="Unassembled WGS sequence"/>
</dbReference>
<organism evidence="5 6">
    <name type="scientific">Aphis craccivora</name>
    <name type="common">Cowpea aphid</name>
    <dbReference type="NCBI Taxonomy" id="307492"/>
    <lineage>
        <taxon>Eukaryota</taxon>
        <taxon>Metazoa</taxon>
        <taxon>Ecdysozoa</taxon>
        <taxon>Arthropoda</taxon>
        <taxon>Hexapoda</taxon>
        <taxon>Insecta</taxon>
        <taxon>Pterygota</taxon>
        <taxon>Neoptera</taxon>
        <taxon>Paraneoptera</taxon>
        <taxon>Hemiptera</taxon>
        <taxon>Sternorrhyncha</taxon>
        <taxon>Aphidomorpha</taxon>
        <taxon>Aphidoidea</taxon>
        <taxon>Aphididae</taxon>
        <taxon>Aphidini</taxon>
        <taxon>Aphis</taxon>
        <taxon>Aphis</taxon>
    </lineage>
</organism>
<evidence type="ECO:0000256" key="3">
    <source>
        <dbReference type="PROSITE-ProRule" id="PRU00175"/>
    </source>
</evidence>
<keyword evidence="1 3" id="KW-0863">Zinc-finger</keyword>
<dbReference type="OrthoDB" id="6595210at2759"/>
<proteinExistence type="predicted"/>
<dbReference type="AlphaFoldDB" id="A0A6G0W1Q7"/>